<proteinExistence type="predicted"/>
<evidence type="ECO:0000313" key="1">
    <source>
        <dbReference type="EMBL" id="KID56578.1"/>
    </source>
</evidence>
<comment type="caution">
    <text evidence="1">The sequence shown here is derived from an EMBL/GenBank/DDBJ whole genome shotgun (WGS) entry which is preliminary data.</text>
</comment>
<gene>
    <name evidence="1" type="ORF">JF50_11625</name>
</gene>
<protein>
    <submittedName>
        <fullName evidence="1">Uncharacterized protein</fullName>
    </submittedName>
</protein>
<dbReference type="EMBL" id="JWIC01000006">
    <property type="protein sequence ID" value="KID56578.1"/>
    <property type="molecule type" value="Genomic_DNA"/>
</dbReference>
<sequence>MITLSAQADQSANHLARYIGNLNMYDVTFTLLDSKCSTSYALTKKQVEEIDKLTLEKTGVSYKKYISIVGDPELTLEMAEEAIQLLLENNCNARLLDQWHYRVSKGVDKNLSELRNAEPTNMQIK</sequence>
<reference evidence="1 2" key="1">
    <citation type="submission" date="2014-12" db="EMBL/GenBank/DDBJ databases">
        <title>Draft Genome Sequence of Pseudoalteromonas luteoviolacea HI1.</title>
        <authorList>
            <person name="Asahina A.Y."/>
            <person name="Hadfield M.G."/>
        </authorList>
    </citation>
    <scope>NUCLEOTIDE SEQUENCE [LARGE SCALE GENOMIC DNA]</scope>
    <source>
        <strain evidence="1 2">HI1</strain>
    </source>
</reference>
<name>A0A0C1MPR1_9GAMM</name>
<organism evidence="1 2">
    <name type="scientific">Pseudoalteromonas luteoviolacea</name>
    <dbReference type="NCBI Taxonomy" id="43657"/>
    <lineage>
        <taxon>Bacteria</taxon>
        <taxon>Pseudomonadati</taxon>
        <taxon>Pseudomonadota</taxon>
        <taxon>Gammaproteobacteria</taxon>
        <taxon>Alteromonadales</taxon>
        <taxon>Pseudoalteromonadaceae</taxon>
        <taxon>Pseudoalteromonas</taxon>
    </lineage>
</organism>
<accession>A0A0C1MPR1</accession>
<dbReference type="AlphaFoldDB" id="A0A0C1MPR1"/>
<dbReference type="Proteomes" id="UP000031327">
    <property type="component" value="Unassembled WGS sequence"/>
</dbReference>
<evidence type="ECO:0000313" key="2">
    <source>
        <dbReference type="Proteomes" id="UP000031327"/>
    </source>
</evidence>